<dbReference type="GO" id="GO:0051287">
    <property type="term" value="F:NAD binding"/>
    <property type="evidence" value="ECO:0007669"/>
    <property type="project" value="InterPro"/>
</dbReference>
<evidence type="ECO:0000259" key="4">
    <source>
        <dbReference type="Pfam" id="PF02826"/>
    </source>
</evidence>
<dbReference type="InterPro" id="IPR029753">
    <property type="entry name" value="D-isomer_DH_CS"/>
</dbReference>
<proteinExistence type="inferred from homology"/>
<protein>
    <submittedName>
        <fullName evidence="5">Glyoxylate reductase</fullName>
    </submittedName>
</protein>
<dbReference type="PROSITE" id="PS00670">
    <property type="entry name" value="D_2_HYDROXYACID_DH_2"/>
    <property type="match status" value="1"/>
</dbReference>
<dbReference type="SUPFAM" id="SSF51735">
    <property type="entry name" value="NAD(P)-binding Rossmann-fold domains"/>
    <property type="match status" value="1"/>
</dbReference>
<evidence type="ECO:0000256" key="1">
    <source>
        <dbReference type="ARBA" id="ARBA00005854"/>
    </source>
</evidence>
<gene>
    <name evidence="5" type="ORF">GBAR_LOCUS25979</name>
</gene>
<dbReference type="InterPro" id="IPR050857">
    <property type="entry name" value="D-2-hydroxyacid_DH"/>
</dbReference>
<accession>A0AA35X6A9</accession>
<reference evidence="5" key="1">
    <citation type="submission" date="2023-03" db="EMBL/GenBank/DDBJ databases">
        <authorList>
            <person name="Steffen K."/>
            <person name="Cardenas P."/>
        </authorList>
    </citation>
    <scope>NUCLEOTIDE SEQUENCE</scope>
</reference>
<dbReference type="InterPro" id="IPR006140">
    <property type="entry name" value="D-isomer_DH_NAD-bd"/>
</dbReference>
<feature type="domain" description="D-isomer specific 2-hydroxyacid dehydrogenase NAD-binding" evidence="4">
    <location>
        <begin position="2"/>
        <end position="146"/>
    </location>
</feature>
<dbReference type="EMBL" id="CASHTH010003597">
    <property type="protein sequence ID" value="CAI8046988.1"/>
    <property type="molecule type" value="Genomic_DNA"/>
</dbReference>
<dbReference type="Gene3D" id="3.40.50.720">
    <property type="entry name" value="NAD(P)-binding Rossmann-like Domain"/>
    <property type="match status" value="2"/>
</dbReference>
<organism evidence="5 6">
    <name type="scientific">Geodia barretti</name>
    <name type="common">Barrett's horny sponge</name>
    <dbReference type="NCBI Taxonomy" id="519541"/>
    <lineage>
        <taxon>Eukaryota</taxon>
        <taxon>Metazoa</taxon>
        <taxon>Porifera</taxon>
        <taxon>Demospongiae</taxon>
        <taxon>Heteroscleromorpha</taxon>
        <taxon>Tetractinellida</taxon>
        <taxon>Astrophorina</taxon>
        <taxon>Geodiidae</taxon>
        <taxon>Geodia</taxon>
    </lineage>
</organism>
<keyword evidence="2" id="KW-0560">Oxidoreductase</keyword>
<keyword evidence="3" id="KW-0520">NAD</keyword>
<dbReference type="Proteomes" id="UP001174909">
    <property type="component" value="Unassembled WGS sequence"/>
</dbReference>
<name>A0AA35X6A9_GEOBA</name>
<evidence type="ECO:0000313" key="6">
    <source>
        <dbReference type="Proteomes" id="UP001174909"/>
    </source>
</evidence>
<dbReference type="Pfam" id="PF02826">
    <property type="entry name" value="2-Hacid_dh_C"/>
    <property type="match status" value="1"/>
</dbReference>
<dbReference type="PANTHER" id="PTHR42789:SF1">
    <property type="entry name" value="D-ISOMER SPECIFIC 2-HYDROXYACID DEHYDROGENASE FAMILY PROTEIN (AFU_ORTHOLOGUE AFUA_6G10090)"/>
    <property type="match status" value="1"/>
</dbReference>
<evidence type="ECO:0000256" key="2">
    <source>
        <dbReference type="ARBA" id="ARBA00023002"/>
    </source>
</evidence>
<dbReference type="FunFam" id="3.40.50.720:FF:000203">
    <property type="entry name" value="D-3-phosphoglycerate dehydrogenase (SerA)"/>
    <property type="match status" value="1"/>
</dbReference>
<dbReference type="InterPro" id="IPR036291">
    <property type="entry name" value="NAD(P)-bd_dom_sf"/>
</dbReference>
<dbReference type="GO" id="GO:0016491">
    <property type="term" value="F:oxidoreductase activity"/>
    <property type="evidence" value="ECO:0007669"/>
    <property type="project" value="UniProtKB-KW"/>
</dbReference>
<dbReference type="PANTHER" id="PTHR42789">
    <property type="entry name" value="D-ISOMER SPECIFIC 2-HYDROXYACID DEHYDROGENASE FAMILY PROTEIN (AFU_ORTHOLOGUE AFUA_6G10090)"/>
    <property type="match status" value="1"/>
</dbReference>
<comment type="similarity">
    <text evidence="1">Belongs to the D-isomer specific 2-hydroxyacid dehydrogenase family.</text>
</comment>
<evidence type="ECO:0000313" key="5">
    <source>
        <dbReference type="EMBL" id="CAI8046988.1"/>
    </source>
</evidence>
<dbReference type="AlphaFoldDB" id="A0AA35X6A9"/>
<evidence type="ECO:0000256" key="3">
    <source>
        <dbReference type="ARBA" id="ARBA00023027"/>
    </source>
</evidence>
<comment type="caution">
    <text evidence="5">The sequence shown here is derived from an EMBL/GenBank/DDBJ whole genome shotgun (WGS) entry which is preliminary data.</text>
</comment>
<keyword evidence="6" id="KW-1185">Reference proteome</keyword>
<sequence length="192" mass="20492">MRLRGKTLGIVGFGRIGQAVAKKANAFGLRVLAADPVVSSATVESLGATSVDLATLLRESDFVSLHAPLTQETRNLIGLNEMSLMKPEAFLINAARGPLIDENALYKALTDGTIAGAGLDVMVDNVPAQDHPLLSLDNVIITPHVAFFSQESTLELEQRAAAEVVSVMHGRMPDNLVNAAVLDHPNPRHKLK</sequence>